<evidence type="ECO:0000256" key="2">
    <source>
        <dbReference type="ARBA" id="ARBA00022741"/>
    </source>
</evidence>
<dbReference type="Pfam" id="PF05065">
    <property type="entry name" value="Phage_capsid"/>
    <property type="match status" value="1"/>
</dbReference>
<dbReference type="NCBIfam" id="TIGR01554">
    <property type="entry name" value="major_cap_HK97"/>
    <property type="match status" value="1"/>
</dbReference>
<dbReference type="Pfam" id="PF19263">
    <property type="entry name" value="DUF5906"/>
    <property type="match status" value="1"/>
</dbReference>
<sequence length="622" mass="69890">MFKKLLELRQQKAAIEAEMRSILTKADEEKRSTTEAEGAKFDELRSQAENLVKEIARYEAITDEQRNQPGQQVETANVKVSDDELRHWIKTGELRSLATNTNGGADGGYSVIPELDKQVMKRLTDDSVMRQIANVVKLTQGKEYKKLVSAGGAAVNHIGEGEARTETATPKMNEVTIAVHNIYAYPKTTQEILDFGGVDILGWLTEEISESFVETEETDLTNGTGTKQAKGFLAYPRTTANDKTRPFGTLQKMEVQPATVIGWNSKGQPETLTPYPPYSVNVQRTVNRQNWLTAYIPHSYDENVAETPHFDQWLNFVSDGKQDKAKNILAALYAILTNRYNWQVFFQVTGKGGSGKSVFAGIATLLAGEKNTASARLENFDDERKIAGLEDKKLIICSEQTKYAGDGGGLKAITGGDMVRVDPKNKHPFNARIAAMIMIVNNDPCKWTERNGGIDRRIVNFRFNKRPPENERDPYFMDKITLEIGGIIRKVLDTFPDPLEAKRALEEQKESLEALEIKKQSDPLTDFFEYLYTTENTDGLYIGTGNTLGHDKIRTHLYPAYLAFVKAKNVLELGLNTFVVGIEQAVKQHGNKHDFTKRKTNKGQRTNVHFKNFDDFQSDILN</sequence>
<keyword evidence="4" id="KW-0347">Helicase</keyword>
<dbReference type="Pfam" id="PF03288">
    <property type="entry name" value="Pox_D5"/>
    <property type="match status" value="1"/>
</dbReference>
<evidence type="ECO:0000313" key="8">
    <source>
        <dbReference type="EMBL" id="TRB37540.1"/>
    </source>
</evidence>
<dbReference type="GO" id="GO:0004386">
    <property type="term" value="F:helicase activity"/>
    <property type="evidence" value="ECO:0007669"/>
    <property type="project" value="UniProtKB-KW"/>
</dbReference>
<evidence type="ECO:0000256" key="1">
    <source>
        <dbReference type="ARBA" id="ARBA00004328"/>
    </source>
</evidence>
<keyword evidence="11" id="KW-1185">Reference proteome</keyword>
<keyword evidence="5" id="KW-0067">ATP-binding</keyword>
<dbReference type="InterPro" id="IPR004968">
    <property type="entry name" value="DNA_primase/NTPase_C"/>
</dbReference>
<dbReference type="InterPro" id="IPR051620">
    <property type="entry name" value="ORF904-like_C"/>
</dbReference>
<dbReference type="SUPFAM" id="SSF52540">
    <property type="entry name" value="P-loop containing nucleoside triphosphate hydrolases"/>
    <property type="match status" value="1"/>
</dbReference>
<gene>
    <name evidence="9" type="ORF">FEA53_08375</name>
    <name evidence="8" type="ORF">FEB89_07420</name>
</gene>
<protein>
    <submittedName>
        <fullName evidence="9">Phage major capsid protein</fullName>
    </submittedName>
</protein>
<evidence type="ECO:0000256" key="5">
    <source>
        <dbReference type="ARBA" id="ARBA00022840"/>
    </source>
</evidence>
<feature type="domain" description="SF3 helicase" evidence="7">
    <location>
        <begin position="323"/>
        <end position="476"/>
    </location>
</feature>
<evidence type="ECO:0000256" key="6">
    <source>
        <dbReference type="SAM" id="Coils"/>
    </source>
</evidence>
<dbReference type="KEGG" id="mhaq:WC39_08545"/>
<evidence type="ECO:0000313" key="11">
    <source>
        <dbReference type="Proteomes" id="UP000318394"/>
    </source>
</evidence>
<dbReference type="PANTHER" id="PTHR35372">
    <property type="entry name" value="ATP BINDING PROTEIN-RELATED"/>
    <property type="match status" value="1"/>
</dbReference>
<dbReference type="KEGG" id="mhay:VK67_08545"/>
<comment type="subcellular location">
    <subcellularLocation>
        <location evidence="1">Virion</location>
    </subcellularLocation>
</comment>
<name>A0A547EJZ8_MANHA</name>
<organism evidence="9 10">
    <name type="scientific">Mannheimia haemolytica</name>
    <name type="common">Pasteurella haemolytica</name>
    <dbReference type="NCBI Taxonomy" id="75985"/>
    <lineage>
        <taxon>Bacteria</taxon>
        <taxon>Pseudomonadati</taxon>
        <taxon>Pseudomonadota</taxon>
        <taxon>Gammaproteobacteria</taxon>
        <taxon>Pasteurellales</taxon>
        <taxon>Pasteurellaceae</taxon>
        <taxon>Mannheimia</taxon>
    </lineage>
</organism>
<dbReference type="GO" id="GO:0005524">
    <property type="term" value="F:ATP binding"/>
    <property type="evidence" value="ECO:0007669"/>
    <property type="project" value="UniProtKB-KW"/>
</dbReference>
<dbReference type="InterPro" id="IPR036388">
    <property type="entry name" value="WH-like_DNA-bd_sf"/>
</dbReference>
<dbReference type="Proteomes" id="UP000318394">
    <property type="component" value="Unassembled WGS sequence"/>
</dbReference>
<dbReference type="Proteomes" id="UP000315164">
    <property type="component" value="Unassembled WGS sequence"/>
</dbReference>
<keyword evidence="6" id="KW-0175">Coiled coil</keyword>
<dbReference type="PANTHER" id="PTHR35372:SF2">
    <property type="entry name" value="SF3 HELICASE DOMAIN-CONTAINING PROTEIN"/>
    <property type="match status" value="1"/>
</dbReference>
<dbReference type="InterPro" id="IPR036390">
    <property type="entry name" value="WH_DNA-bd_sf"/>
</dbReference>
<proteinExistence type="predicted"/>
<evidence type="ECO:0000256" key="4">
    <source>
        <dbReference type="ARBA" id="ARBA00022806"/>
    </source>
</evidence>
<dbReference type="Gene3D" id="3.40.50.300">
    <property type="entry name" value="P-loop containing nucleotide triphosphate hydrolases"/>
    <property type="match status" value="1"/>
</dbReference>
<accession>A0A547EJZ8</accession>
<keyword evidence="3" id="KW-0378">Hydrolase</keyword>
<evidence type="ECO:0000313" key="9">
    <source>
        <dbReference type="EMBL" id="TRB74492.1"/>
    </source>
</evidence>
<reference evidence="10 11" key="1">
    <citation type="journal article" date="2019" name="Vet. Microbiol.">
        <title>Genetic characterization of susceptible and multi-drug resistant Mannheimia haemolytica isolated from high-risk stocker calves prior to and after antimicrobial metaphylaxis.</title>
        <authorList>
            <person name="Snyder E.R."/>
            <person name="Alvarez-Narvaez S."/>
            <person name="Credille B.C."/>
        </authorList>
    </citation>
    <scope>NUCLEOTIDE SEQUENCE [LARGE SCALE GENOMIC DNA]</scope>
    <source>
        <strain evidence="9 10">UGA-R5-128-1</strain>
        <strain evidence="8 11">UGA-R7-163-1</strain>
    </source>
</reference>
<dbReference type="InterPro" id="IPR027417">
    <property type="entry name" value="P-loop_NTPase"/>
</dbReference>
<evidence type="ECO:0000256" key="3">
    <source>
        <dbReference type="ARBA" id="ARBA00022801"/>
    </source>
</evidence>
<dbReference type="Gene3D" id="3.30.2400.10">
    <property type="entry name" value="Major capsid protein gp5"/>
    <property type="match status" value="1"/>
</dbReference>
<dbReference type="RefSeq" id="WP_006248938.1">
    <property type="nucleotide sequence ID" value="NZ_CP011098.1"/>
</dbReference>
<dbReference type="GeneID" id="67369413"/>
<dbReference type="SUPFAM" id="SSF46785">
    <property type="entry name" value="Winged helix' DNA-binding domain"/>
    <property type="match status" value="1"/>
</dbReference>
<dbReference type="InterPro" id="IPR014015">
    <property type="entry name" value="Helicase_SF3_DNA-vir"/>
</dbReference>
<dbReference type="InterPro" id="IPR024455">
    <property type="entry name" value="Phage_capsid"/>
</dbReference>
<dbReference type="EMBL" id="VAJB01000015">
    <property type="protein sequence ID" value="TRB74492.1"/>
    <property type="molecule type" value="Genomic_DNA"/>
</dbReference>
<dbReference type="AlphaFoldDB" id="A0A547EJZ8"/>
<evidence type="ECO:0000313" key="10">
    <source>
        <dbReference type="Proteomes" id="UP000315164"/>
    </source>
</evidence>
<keyword evidence="2" id="KW-0547">Nucleotide-binding</keyword>
<dbReference type="GO" id="GO:0016787">
    <property type="term" value="F:hydrolase activity"/>
    <property type="evidence" value="ECO:0007669"/>
    <property type="project" value="UniProtKB-KW"/>
</dbReference>
<evidence type="ECO:0000259" key="7">
    <source>
        <dbReference type="PROSITE" id="PS51206"/>
    </source>
</evidence>
<dbReference type="OrthoDB" id="9786516at2"/>
<dbReference type="Gene3D" id="1.10.10.10">
    <property type="entry name" value="Winged helix-like DNA-binding domain superfamily/Winged helix DNA-binding domain"/>
    <property type="match status" value="1"/>
</dbReference>
<dbReference type="PROSITE" id="PS51206">
    <property type="entry name" value="SF3_HELICASE_1"/>
    <property type="match status" value="1"/>
</dbReference>
<dbReference type="InterPro" id="IPR045455">
    <property type="entry name" value="NrS-1_pol-like_helicase"/>
</dbReference>
<dbReference type="InterPro" id="IPR054612">
    <property type="entry name" value="Phage_capsid-like_C"/>
</dbReference>
<dbReference type="SUPFAM" id="SSF56563">
    <property type="entry name" value="Major capsid protein gp5"/>
    <property type="match status" value="1"/>
</dbReference>
<feature type="coiled-coil region" evidence="6">
    <location>
        <begin position="5"/>
        <end position="68"/>
    </location>
</feature>
<comment type="caution">
    <text evidence="9">The sequence shown here is derived from an EMBL/GenBank/DDBJ whole genome shotgun (WGS) entry which is preliminary data.</text>
</comment>
<dbReference type="EMBL" id="VAJI01000012">
    <property type="protein sequence ID" value="TRB37540.1"/>
    <property type="molecule type" value="Genomic_DNA"/>
</dbReference>